<feature type="region of interest" description="Disordered" evidence="2">
    <location>
        <begin position="27"/>
        <end position="65"/>
    </location>
</feature>
<dbReference type="EMBL" id="GISG01153346">
    <property type="protein sequence ID" value="MBA4648017.1"/>
    <property type="molecule type" value="Transcribed_RNA"/>
</dbReference>
<dbReference type="SUPFAM" id="SSF49562">
    <property type="entry name" value="C2 domain (Calcium/lipid-binding domain, CaLB)"/>
    <property type="match status" value="1"/>
</dbReference>
<evidence type="ECO:0000313" key="5">
    <source>
        <dbReference type="EMBL" id="MBA4648017.1"/>
    </source>
</evidence>
<dbReference type="AlphaFoldDB" id="A0A7C8ZQ73"/>
<dbReference type="Pfam" id="PF00387">
    <property type="entry name" value="PI-PLC-Y"/>
    <property type="match status" value="1"/>
</dbReference>
<dbReference type="PRINTS" id="PR00390">
    <property type="entry name" value="PHPHLIPASEC"/>
</dbReference>
<protein>
    <recommendedName>
        <fullName evidence="1">Phosphoinositide phospholipase C</fullName>
        <ecNumber evidence="1">3.1.4.11</ecNumber>
    </recommendedName>
</protein>
<dbReference type="Gene3D" id="2.60.40.150">
    <property type="entry name" value="C2 domain"/>
    <property type="match status" value="1"/>
</dbReference>
<name>A0A7C8ZQ73_OPUST</name>
<dbReference type="GO" id="GO:0048015">
    <property type="term" value="P:phosphatidylinositol-mediated signaling"/>
    <property type="evidence" value="ECO:0007669"/>
    <property type="project" value="TreeGrafter"/>
</dbReference>
<feature type="domain" description="PI-PLC Y-box" evidence="4">
    <location>
        <begin position="121"/>
        <end position="207"/>
    </location>
</feature>
<dbReference type="PANTHER" id="PTHR10336:SF105">
    <property type="entry name" value="PHOSPHOINOSITIDE PHOSPHOLIPASE C 1"/>
    <property type="match status" value="1"/>
</dbReference>
<dbReference type="CDD" id="cd00275">
    <property type="entry name" value="C2_PLC_like"/>
    <property type="match status" value="1"/>
</dbReference>
<dbReference type="GO" id="GO:0016042">
    <property type="term" value="P:lipid catabolic process"/>
    <property type="evidence" value="ECO:0007669"/>
    <property type="project" value="UniProtKB-KW"/>
</dbReference>
<comment type="catalytic activity">
    <reaction evidence="1">
        <text>a 1,2-diacyl-sn-glycero-3-phospho-(1D-myo-inositol-4,5-bisphosphate) + H2O = 1D-myo-inositol 1,4,5-trisphosphate + a 1,2-diacyl-sn-glycerol + H(+)</text>
        <dbReference type="Rhea" id="RHEA:33179"/>
        <dbReference type="ChEBI" id="CHEBI:15377"/>
        <dbReference type="ChEBI" id="CHEBI:15378"/>
        <dbReference type="ChEBI" id="CHEBI:17815"/>
        <dbReference type="ChEBI" id="CHEBI:58456"/>
        <dbReference type="ChEBI" id="CHEBI:203600"/>
        <dbReference type="EC" id="3.1.4.11"/>
    </reaction>
</comment>
<keyword evidence="1 5" id="KW-0378">Hydrolase</keyword>
<dbReference type="InterPro" id="IPR001711">
    <property type="entry name" value="PLipase_C_Pinositol-sp_Y"/>
</dbReference>
<dbReference type="InterPro" id="IPR001192">
    <property type="entry name" value="PI-PLC_fam"/>
</dbReference>
<evidence type="ECO:0000259" key="4">
    <source>
        <dbReference type="PROSITE" id="PS50008"/>
    </source>
</evidence>
<reference evidence="5" key="1">
    <citation type="journal article" date="2013" name="J. Plant Res.">
        <title>Effect of fungi and light on seed germination of three Opuntia species from semiarid lands of central Mexico.</title>
        <authorList>
            <person name="Delgado-Sanchez P."/>
            <person name="Jimenez-Bremont J.F."/>
            <person name="Guerrero-Gonzalez Mde L."/>
            <person name="Flores J."/>
        </authorList>
    </citation>
    <scope>NUCLEOTIDE SEQUENCE</scope>
    <source>
        <tissue evidence="5">Cladode</tissue>
    </source>
</reference>
<evidence type="ECO:0000256" key="2">
    <source>
        <dbReference type="SAM" id="MobiDB-lite"/>
    </source>
</evidence>
<evidence type="ECO:0000259" key="3">
    <source>
        <dbReference type="PROSITE" id="PS50004"/>
    </source>
</evidence>
<dbReference type="SUPFAM" id="SSF51695">
    <property type="entry name" value="PLC-like phosphodiesterases"/>
    <property type="match status" value="1"/>
</dbReference>
<dbReference type="PANTHER" id="PTHR10336">
    <property type="entry name" value="PHOSPHOINOSITIDE-SPECIFIC PHOSPHOLIPASE C FAMILY PROTEIN"/>
    <property type="match status" value="1"/>
</dbReference>
<organism evidence="5">
    <name type="scientific">Opuntia streptacantha</name>
    <name type="common">Prickly pear cactus</name>
    <name type="synonym">Opuntia cardona</name>
    <dbReference type="NCBI Taxonomy" id="393608"/>
    <lineage>
        <taxon>Eukaryota</taxon>
        <taxon>Viridiplantae</taxon>
        <taxon>Streptophyta</taxon>
        <taxon>Embryophyta</taxon>
        <taxon>Tracheophyta</taxon>
        <taxon>Spermatophyta</taxon>
        <taxon>Magnoliopsida</taxon>
        <taxon>eudicotyledons</taxon>
        <taxon>Gunneridae</taxon>
        <taxon>Pentapetalae</taxon>
        <taxon>Caryophyllales</taxon>
        <taxon>Cactineae</taxon>
        <taxon>Cactaceae</taxon>
        <taxon>Opuntioideae</taxon>
        <taxon>Opuntia</taxon>
    </lineage>
</organism>
<dbReference type="PROSITE" id="PS50008">
    <property type="entry name" value="PIPLC_Y_DOMAIN"/>
    <property type="match status" value="1"/>
</dbReference>
<keyword evidence="1" id="KW-0442">Lipid degradation</keyword>
<dbReference type="GO" id="GO:0005886">
    <property type="term" value="C:plasma membrane"/>
    <property type="evidence" value="ECO:0007669"/>
    <property type="project" value="TreeGrafter"/>
</dbReference>
<proteinExistence type="predicted"/>
<dbReference type="EC" id="3.1.4.11" evidence="1"/>
<sequence>MVTKTFGDTLFPGTEFLEFPSPESLKGKILISTKPPKESDDTLEKSEDFTDMSLPSESGSKKGNEFDMQIKPHEMDEAEAEEEDESSIPKYVNLIAIHAMKRKGGLENLLKDDSKRVARLSLSEQRLEDAVRTLGTDIVRFTQRNLLRIYPRGSRILSSNYNPFTAWIQGAQMVAFNMQGYGKYLWVMQGVFRANGGCGYVKKPRLLLDVGPNDEVFDPNSIVQVKKTLKVKVYMGDGWHLHFRRTHFDLFSPPDFFTKLQIYGVPADRKKAKTEPREDQWVPVWNKEFEFPLTVPELAQLRIEVRECDMT</sequence>
<feature type="domain" description="C2" evidence="3">
    <location>
        <begin position="209"/>
        <end position="311"/>
    </location>
</feature>
<dbReference type="Gene3D" id="3.20.20.190">
    <property type="entry name" value="Phosphatidylinositol (PI) phosphodiesterase"/>
    <property type="match status" value="1"/>
</dbReference>
<dbReference type="PROSITE" id="PS50004">
    <property type="entry name" value="C2"/>
    <property type="match status" value="1"/>
</dbReference>
<accession>A0A7C8ZQ73</accession>
<evidence type="ECO:0000256" key="1">
    <source>
        <dbReference type="RuleBase" id="RU361133"/>
    </source>
</evidence>
<feature type="compositionally biased region" description="Basic and acidic residues" evidence="2">
    <location>
        <begin position="35"/>
        <end position="48"/>
    </location>
</feature>
<dbReference type="InterPro" id="IPR000008">
    <property type="entry name" value="C2_dom"/>
</dbReference>
<dbReference type="SMART" id="SM00149">
    <property type="entry name" value="PLCYc"/>
    <property type="match status" value="1"/>
</dbReference>
<reference evidence="5" key="2">
    <citation type="submission" date="2020-07" db="EMBL/GenBank/DDBJ databases">
        <authorList>
            <person name="Vera ALvarez R."/>
            <person name="Arias-Moreno D.M."/>
            <person name="Jimenez-Jacinto V."/>
            <person name="Jimenez-Bremont J.F."/>
            <person name="Swaminathan K."/>
            <person name="Moose S.P."/>
            <person name="Guerrero-Gonzalez M.L."/>
            <person name="Marino-Ramirez L."/>
            <person name="Landsman D."/>
            <person name="Rodriguez-Kessler M."/>
            <person name="Delgado-Sanchez P."/>
        </authorList>
    </citation>
    <scope>NUCLEOTIDE SEQUENCE</scope>
    <source>
        <tissue evidence="5">Cladode</tissue>
    </source>
</reference>
<keyword evidence="1" id="KW-0443">Lipid metabolism</keyword>
<dbReference type="InterPro" id="IPR035892">
    <property type="entry name" value="C2_domain_sf"/>
</dbReference>
<dbReference type="GO" id="GO:0051209">
    <property type="term" value="P:release of sequestered calcium ion into cytosol"/>
    <property type="evidence" value="ECO:0007669"/>
    <property type="project" value="TreeGrafter"/>
</dbReference>
<dbReference type="GO" id="GO:0004435">
    <property type="term" value="F:phosphatidylinositol-4,5-bisphosphate phospholipase C activity"/>
    <property type="evidence" value="ECO:0007669"/>
    <property type="project" value="UniProtKB-EC"/>
</dbReference>
<dbReference type="Pfam" id="PF00168">
    <property type="entry name" value="C2"/>
    <property type="match status" value="1"/>
</dbReference>
<dbReference type="InterPro" id="IPR017946">
    <property type="entry name" value="PLC-like_Pdiesterase_TIM-brl"/>
</dbReference>